<comment type="caution">
    <text evidence="1">The sequence shown here is derived from an EMBL/GenBank/DDBJ whole genome shotgun (WGS) entry which is preliminary data.</text>
</comment>
<reference evidence="1 2" key="1">
    <citation type="journal article" date="2015" name="Int J Genomics">
        <title>Comparative Genomics Revealed Genetic Diversity and Species/Strain-Level Differences in Carbohydrate Metabolism of Three Probiotic Bifidobacterial Species.</title>
        <authorList>
            <person name="Odamaki T."/>
            <person name="Horigome A."/>
            <person name="Sugahara H."/>
            <person name="Hashikura N."/>
            <person name="Minami J."/>
            <person name="Xiao J.Z."/>
            <person name="Abe F."/>
        </authorList>
    </citation>
    <scope>NUCLEOTIDE SEQUENCE [LARGE SCALE GENOMIC DNA]</scope>
    <source>
        <strain evidence="1 2">MCC 1114</strain>
    </source>
</reference>
<dbReference type="RefSeq" id="WP_016463136.1">
    <property type="nucleotide sequence ID" value="NZ_AVQC01000002.1"/>
</dbReference>
<evidence type="ECO:0000313" key="2">
    <source>
        <dbReference type="Proteomes" id="UP000036802"/>
    </source>
</evidence>
<dbReference type="EMBL" id="AVQC01000002">
    <property type="protein sequence ID" value="KOA66933.1"/>
    <property type="molecule type" value="Genomic_DNA"/>
</dbReference>
<accession>A0A0L7D4Z1</accession>
<name>A0A0L7D4Z1_BIFBR</name>
<proteinExistence type="predicted"/>
<dbReference type="Proteomes" id="UP000036802">
    <property type="component" value="Unassembled WGS sequence"/>
</dbReference>
<dbReference type="AlphaFoldDB" id="A0A0L7D4Z1"/>
<sequence length="84" mass="10076">MRHVFKAKKLGWGDDKTEGVWFDADHYTKEEAEAEFKPYQGVTQRGYDYTGYEHDGERYHHYTYLGEFEDDDMPTSDADLWNRK</sequence>
<protein>
    <submittedName>
        <fullName evidence="1">Uncharacterized protein</fullName>
    </submittedName>
</protein>
<evidence type="ECO:0000313" key="1">
    <source>
        <dbReference type="EMBL" id="KOA66933.1"/>
    </source>
</evidence>
<dbReference type="PATRIC" id="fig|1365964.3.peg.46"/>
<organism evidence="1 2">
    <name type="scientific">Bifidobacterium breve MCC 1114</name>
    <dbReference type="NCBI Taxonomy" id="1365964"/>
    <lineage>
        <taxon>Bacteria</taxon>
        <taxon>Bacillati</taxon>
        <taxon>Actinomycetota</taxon>
        <taxon>Actinomycetes</taxon>
        <taxon>Bifidobacteriales</taxon>
        <taxon>Bifidobacteriaceae</taxon>
        <taxon>Bifidobacterium</taxon>
    </lineage>
</organism>
<gene>
    <name evidence="1" type="ORF">BBM1114_00200</name>
</gene>